<sequence length="100" mass="11086">MPEQHPVEKHVPTFIDVQRRVVFADMVTKDGVPVLSVEKEVPGGSSKRILLLNKVDAQAAIRALENYLKHVYSQELAGVQASLSPADMVELFGLDEEDED</sequence>
<reference evidence="1" key="1">
    <citation type="submission" date="2023-07" db="EMBL/GenBank/DDBJ databases">
        <title>Sequencing the genomes of 1000 actinobacteria strains.</title>
        <authorList>
            <person name="Klenk H.-P."/>
        </authorList>
    </citation>
    <scope>NUCLEOTIDE SEQUENCE</scope>
    <source>
        <strain evidence="1">DSM 107476</strain>
    </source>
</reference>
<protein>
    <recommendedName>
        <fullName evidence="3">DUF3467 domain-containing protein</fullName>
    </recommendedName>
</protein>
<evidence type="ECO:0000313" key="1">
    <source>
        <dbReference type="EMBL" id="MDR7328799.1"/>
    </source>
</evidence>
<evidence type="ECO:0000313" key="2">
    <source>
        <dbReference type="Proteomes" id="UP001180840"/>
    </source>
</evidence>
<keyword evidence="2" id="KW-1185">Reference proteome</keyword>
<comment type="caution">
    <text evidence="1">The sequence shown here is derived from an EMBL/GenBank/DDBJ whole genome shotgun (WGS) entry which is preliminary data.</text>
</comment>
<gene>
    <name evidence="1" type="ORF">J2S39_000475</name>
</gene>
<name>A0ABU1ZV48_9CORY</name>
<organism evidence="1 2">
    <name type="scientific">Corynebacterium guangdongense</name>
    <dbReference type="NCBI Taxonomy" id="1783348"/>
    <lineage>
        <taxon>Bacteria</taxon>
        <taxon>Bacillati</taxon>
        <taxon>Actinomycetota</taxon>
        <taxon>Actinomycetes</taxon>
        <taxon>Mycobacteriales</taxon>
        <taxon>Corynebacteriaceae</taxon>
        <taxon>Corynebacterium</taxon>
    </lineage>
</organism>
<proteinExistence type="predicted"/>
<accession>A0ABU1ZV48</accession>
<dbReference type="EMBL" id="JAVDXZ010000001">
    <property type="protein sequence ID" value="MDR7328799.1"/>
    <property type="molecule type" value="Genomic_DNA"/>
</dbReference>
<dbReference type="Proteomes" id="UP001180840">
    <property type="component" value="Unassembled WGS sequence"/>
</dbReference>
<evidence type="ECO:0008006" key="3">
    <source>
        <dbReference type="Google" id="ProtNLM"/>
    </source>
</evidence>
<dbReference type="RefSeq" id="WP_290197794.1">
    <property type="nucleotide sequence ID" value="NZ_CP047654.1"/>
</dbReference>